<dbReference type="GO" id="GO:0016020">
    <property type="term" value="C:membrane"/>
    <property type="evidence" value="ECO:0007669"/>
    <property type="project" value="InterPro"/>
</dbReference>
<feature type="domain" description="Histidine kinase/HSP90-like ATPase" evidence="10">
    <location>
        <begin position="292"/>
        <end position="377"/>
    </location>
</feature>
<keyword evidence="5" id="KW-0547">Nucleotide-binding</keyword>
<keyword evidence="4" id="KW-0808">Transferase</keyword>
<dbReference type="Pfam" id="PF23539">
    <property type="entry name" value="DUF7134"/>
    <property type="match status" value="1"/>
</dbReference>
<keyword evidence="3" id="KW-0597">Phosphoprotein</keyword>
<evidence type="ECO:0000259" key="10">
    <source>
        <dbReference type="Pfam" id="PF02518"/>
    </source>
</evidence>
<gene>
    <name evidence="13" type="ORF">SAMN05421811_117131</name>
</gene>
<dbReference type="Gene3D" id="1.20.5.1930">
    <property type="match status" value="1"/>
</dbReference>
<dbReference type="EC" id="2.7.13.3" evidence="2"/>
<dbReference type="GO" id="GO:0005524">
    <property type="term" value="F:ATP binding"/>
    <property type="evidence" value="ECO:0007669"/>
    <property type="project" value="UniProtKB-KW"/>
</dbReference>
<evidence type="ECO:0000256" key="1">
    <source>
        <dbReference type="ARBA" id="ARBA00000085"/>
    </source>
</evidence>
<keyword evidence="7" id="KW-0067">ATP-binding</keyword>
<dbReference type="InterPro" id="IPR055558">
    <property type="entry name" value="DUF7134"/>
</dbReference>
<keyword evidence="9" id="KW-0472">Membrane</keyword>
<evidence type="ECO:0000256" key="5">
    <source>
        <dbReference type="ARBA" id="ARBA00022741"/>
    </source>
</evidence>
<feature type="transmembrane region" description="Helical" evidence="9">
    <location>
        <begin position="100"/>
        <end position="120"/>
    </location>
</feature>
<feature type="transmembrane region" description="Helical" evidence="9">
    <location>
        <begin position="59"/>
        <end position="79"/>
    </location>
</feature>
<accession>A0A1I0LKL0</accession>
<dbReference type="InterPro" id="IPR050482">
    <property type="entry name" value="Sensor_HK_TwoCompSys"/>
</dbReference>
<dbReference type="SUPFAM" id="SSF55874">
    <property type="entry name" value="ATPase domain of HSP90 chaperone/DNA topoisomerase II/histidine kinase"/>
    <property type="match status" value="1"/>
</dbReference>
<dbReference type="InterPro" id="IPR011712">
    <property type="entry name" value="Sig_transdc_His_kin_sub3_dim/P"/>
</dbReference>
<dbReference type="AlphaFoldDB" id="A0A1I0LKL0"/>
<evidence type="ECO:0000256" key="7">
    <source>
        <dbReference type="ARBA" id="ARBA00022840"/>
    </source>
</evidence>
<reference evidence="13 14" key="1">
    <citation type="submission" date="2016-10" db="EMBL/GenBank/DDBJ databases">
        <authorList>
            <person name="de Groot N.N."/>
        </authorList>
    </citation>
    <scope>NUCLEOTIDE SEQUENCE [LARGE SCALE GENOMIC DNA]</scope>
    <source>
        <strain evidence="13 14">CGMCC 4.5598</strain>
    </source>
</reference>
<keyword evidence="6 13" id="KW-0418">Kinase</keyword>
<evidence type="ECO:0000313" key="14">
    <source>
        <dbReference type="Proteomes" id="UP000199361"/>
    </source>
</evidence>
<evidence type="ECO:0000256" key="6">
    <source>
        <dbReference type="ARBA" id="ARBA00022777"/>
    </source>
</evidence>
<evidence type="ECO:0000256" key="4">
    <source>
        <dbReference type="ARBA" id="ARBA00022679"/>
    </source>
</evidence>
<dbReference type="Gene3D" id="3.30.565.10">
    <property type="entry name" value="Histidine kinase-like ATPase, C-terminal domain"/>
    <property type="match status" value="1"/>
</dbReference>
<dbReference type="Proteomes" id="UP000199361">
    <property type="component" value="Unassembled WGS sequence"/>
</dbReference>
<keyword evidence="14" id="KW-1185">Reference proteome</keyword>
<feature type="transmembrane region" description="Helical" evidence="9">
    <location>
        <begin position="126"/>
        <end position="145"/>
    </location>
</feature>
<organism evidence="13 14">
    <name type="scientific">Nonomuraea wenchangensis</name>
    <dbReference type="NCBI Taxonomy" id="568860"/>
    <lineage>
        <taxon>Bacteria</taxon>
        <taxon>Bacillati</taxon>
        <taxon>Actinomycetota</taxon>
        <taxon>Actinomycetes</taxon>
        <taxon>Streptosporangiales</taxon>
        <taxon>Streptosporangiaceae</taxon>
        <taxon>Nonomuraea</taxon>
    </lineage>
</organism>
<keyword evidence="9" id="KW-1133">Transmembrane helix</keyword>
<feature type="transmembrane region" description="Helical" evidence="9">
    <location>
        <begin position="12"/>
        <end position="31"/>
    </location>
</feature>
<evidence type="ECO:0000256" key="8">
    <source>
        <dbReference type="ARBA" id="ARBA00023012"/>
    </source>
</evidence>
<dbReference type="PANTHER" id="PTHR24421:SF10">
    <property type="entry name" value="NITRATE_NITRITE SENSOR PROTEIN NARQ"/>
    <property type="match status" value="1"/>
</dbReference>
<sequence length="379" mass="39692">MRFLRRPKVFDAALVIVISVPSVIALVVMIARGETGEAPRLVHYLVGAALLLWRRRRPVLTAALMTALDVTGMALRLVTVADLPMAIALYSLGRHTSGRVTALAALAAYACYALAGEVFQPGRGNWVGYVFAVATAVGVGQLVRLRAELDERARSEAADAAVREERRRIARELHDIVAHHITVITALVGGARATLPAEQEVTRDALKSAEQTAREAMTEMRLLLDVLRADDVLRDGDLIGAGGAGGTGPDAATGVGADRLPALVAEARSAGLSTSLTVTGTPVALPAPVDLAVYRIVQEALTNTRKHAAGARAGVRLAYEPEAVEVEVVDDGRATGSGTPGFGLGGMAERVTLCGGRLTTGPHPGGGFRVHARIPLETP</sequence>
<evidence type="ECO:0000259" key="12">
    <source>
        <dbReference type="Pfam" id="PF23539"/>
    </source>
</evidence>
<dbReference type="PANTHER" id="PTHR24421">
    <property type="entry name" value="NITRATE/NITRITE SENSOR PROTEIN NARX-RELATED"/>
    <property type="match status" value="1"/>
</dbReference>
<evidence type="ECO:0000259" key="11">
    <source>
        <dbReference type="Pfam" id="PF07730"/>
    </source>
</evidence>
<name>A0A1I0LKL0_9ACTN</name>
<dbReference type="EMBL" id="FOHX01000017">
    <property type="protein sequence ID" value="SEU39923.1"/>
    <property type="molecule type" value="Genomic_DNA"/>
</dbReference>
<protein>
    <recommendedName>
        <fullName evidence="2">histidine kinase</fullName>
        <ecNumber evidence="2">2.7.13.3</ecNumber>
    </recommendedName>
</protein>
<dbReference type="CDD" id="cd16917">
    <property type="entry name" value="HATPase_UhpB-NarQ-NarX-like"/>
    <property type="match status" value="1"/>
</dbReference>
<evidence type="ECO:0000256" key="9">
    <source>
        <dbReference type="SAM" id="Phobius"/>
    </source>
</evidence>
<comment type="catalytic activity">
    <reaction evidence="1">
        <text>ATP + protein L-histidine = ADP + protein N-phospho-L-histidine.</text>
        <dbReference type="EC" id="2.7.13.3"/>
    </reaction>
</comment>
<feature type="domain" description="Signal transduction histidine kinase subgroup 3 dimerisation and phosphoacceptor" evidence="11">
    <location>
        <begin position="165"/>
        <end position="230"/>
    </location>
</feature>
<dbReference type="Pfam" id="PF02518">
    <property type="entry name" value="HATPase_c"/>
    <property type="match status" value="1"/>
</dbReference>
<evidence type="ECO:0000256" key="2">
    <source>
        <dbReference type="ARBA" id="ARBA00012438"/>
    </source>
</evidence>
<dbReference type="InterPro" id="IPR036890">
    <property type="entry name" value="HATPase_C_sf"/>
</dbReference>
<dbReference type="Pfam" id="PF07730">
    <property type="entry name" value="HisKA_3"/>
    <property type="match status" value="1"/>
</dbReference>
<dbReference type="GO" id="GO:0000155">
    <property type="term" value="F:phosphorelay sensor kinase activity"/>
    <property type="evidence" value="ECO:0007669"/>
    <property type="project" value="InterPro"/>
</dbReference>
<dbReference type="InterPro" id="IPR003594">
    <property type="entry name" value="HATPase_dom"/>
</dbReference>
<feature type="domain" description="DUF7134" evidence="12">
    <location>
        <begin position="5"/>
        <end position="136"/>
    </location>
</feature>
<keyword evidence="8" id="KW-0902">Two-component regulatory system</keyword>
<evidence type="ECO:0000256" key="3">
    <source>
        <dbReference type="ARBA" id="ARBA00022553"/>
    </source>
</evidence>
<evidence type="ECO:0000313" key="13">
    <source>
        <dbReference type="EMBL" id="SEU39923.1"/>
    </source>
</evidence>
<dbReference type="STRING" id="568860.SAMN05421811_117131"/>
<keyword evidence="9" id="KW-0812">Transmembrane</keyword>
<dbReference type="GO" id="GO:0046983">
    <property type="term" value="F:protein dimerization activity"/>
    <property type="evidence" value="ECO:0007669"/>
    <property type="project" value="InterPro"/>
</dbReference>
<proteinExistence type="predicted"/>